<feature type="binding site" evidence="11">
    <location>
        <position position="240"/>
    </location>
    <ligand>
        <name>Zn(2+)</name>
        <dbReference type="ChEBI" id="CHEBI:29105"/>
        <label>2</label>
        <note>catalytic</note>
    </ligand>
</feature>
<feature type="binding site" evidence="11">
    <location>
        <position position="358"/>
    </location>
    <ligand>
        <name>Ca(2+)</name>
        <dbReference type="ChEBI" id="CHEBI:29108"/>
        <label>4</label>
    </ligand>
</feature>
<dbReference type="AlphaFoldDB" id="F6RRU7"/>
<dbReference type="InterPro" id="IPR021190">
    <property type="entry name" value="Pept_M10A"/>
</dbReference>
<feature type="repeat" description="Hemopexin" evidence="12">
    <location>
        <begin position="445"/>
        <end position="495"/>
    </location>
</feature>
<sequence length="540" mass="59947">ILSKMRVLFFVSFISMLGSAIPAAVSQSQAVTYLMKFGHAPESNHMSGDLMTLSSLEDSIRSFQRFADLPITGELDESTLRKMGEKRCGNPDIAGTDNAKRKKRYALQGSKWDHKHLTYKFINHSPDLPASQVETEIRAAFQWWEDNSSLRFSKVAKSQRADIEILFSAGAHGDGDPFDGPGQTLAHAYFPGSGGNAHFDEAERWSISSGSGKVNLRIVAAHEFGHSLGLSHSDVSEALMAPFYNPRSSGLHSDDIQAIQRLYGKSMVKPDIVTPKPTVPTTTRRTTTPRTTRRTTTKVPPVGACNGSSNILTFYNSASNGSTYAFQGDMFWRLNDQNVDEGFPASIRTVWGISGKIDAALTYNGNTDIFQGHKVHRFRNGIRIQTSHISSRYGNVPSFIDAAFEWSGNGKIYFIKGEQYWRYNPSRRTVDSGYPKPLSVWRGLPKHIDSAMQWNGKTYFFENGQYYRFDDNRIQVASSTKYPYPRRADEWWLGCKDNTLMTGLSQNSENGGGSGGASKSGVQVSLVLLSSIVMIFTALV</sequence>
<comment type="similarity">
    <text evidence="1">Belongs to the peptidase M10A family.</text>
</comment>
<evidence type="ECO:0000256" key="7">
    <source>
        <dbReference type="ARBA" id="ARBA00023049"/>
    </source>
</evidence>
<dbReference type="SUPFAM" id="SSF50923">
    <property type="entry name" value="Hemopexin-like domain"/>
    <property type="match status" value="1"/>
</dbReference>
<dbReference type="InterPro" id="IPR000585">
    <property type="entry name" value="Hemopexin-like_dom"/>
</dbReference>
<feature type="binding site" evidence="11">
    <location>
        <position position="180"/>
    </location>
    <ligand>
        <name>Ca(2+)</name>
        <dbReference type="ChEBI" id="CHEBI:29108"/>
        <label>3</label>
    </ligand>
</feature>
<dbReference type="InterPro" id="IPR033739">
    <property type="entry name" value="M10A_MMP"/>
</dbReference>
<evidence type="ECO:0000256" key="10">
    <source>
        <dbReference type="PIRSR" id="PIRSR001191-2"/>
    </source>
</evidence>
<feature type="binding site" evidence="11">
    <location>
        <position position="200"/>
    </location>
    <ligand>
        <name>Ca(2+)</name>
        <dbReference type="ChEBI" id="CHEBI:29108"/>
        <label>3</label>
    </ligand>
</feature>
<feature type="binding site" evidence="11">
    <location>
        <position position="449"/>
    </location>
    <ligand>
        <name>Ca(2+)</name>
        <dbReference type="ChEBI" id="CHEBI:29108"/>
        <label>4</label>
    </ligand>
</feature>
<keyword evidence="4" id="KW-0677">Repeat</keyword>
<keyword evidence="17" id="KW-1185">Reference proteome</keyword>
<feature type="compositionally biased region" description="Low complexity" evidence="13">
    <location>
        <begin position="273"/>
        <end position="290"/>
    </location>
</feature>
<feature type="binding site" evidence="11">
    <location>
        <position position="179"/>
    </location>
    <ligand>
        <name>Ca(2+)</name>
        <dbReference type="ChEBI" id="CHEBI:29108"/>
        <label>3</label>
    </ligand>
</feature>
<feature type="binding site" description="in inhibited form" evidence="11">
    <location>
        <position position="88"/>
    </location>
    <ligand>
        <name>Zn(2+)</name>
        <dbReference type="ChEBI" id="CHEBI:29105"/>
        <label>2</label>
        <note>catalytic</note>
    </ligand>
</feature>
<feature type="region of interest" description="Disordered" evidence="13">
    <location>
        <begin position="270"/>
        <end position="299"/>
    </location>
</feature>
<keyword evidence="11" id="KW-0106">Calcium</keyword>
<feature type="binding site" evidence="10">
    <location>
        <position position="222"/>
    </location>
    <ligand>
        <name>Zn(2+)</name>
        <dbReference type="ChEBI" id="CHEBI:29105"/>
        <label>2</label>
        <note>catalytic</note>
    </ligand>
</feature>
<evidence type="ECO:0000256" key="11">
    <source>
        <dbReference type="PIRSR" id="PIRSR621190-2"/>
    </source>
</evidence>
<dbReference type="SUPFAM" id="SSF47090">
    <property type="entry name" value="PGBD-like"/>
    <property type="match status" value="1"/>
</dbReference>
<reference evidence="16" key="2">
    <citation type="journal article" date="2008" name="Genome Biol.">
        <title>Improved genome assembly and evidence-based global gene model set for the chordate Ciona intestinalis: new insight into intron and operon populations.</title>
        <authorList>
            <person name="Satou Y."/>
            <person name="Mineta K."/>
            <person name="Ogasawara M."/>
            <person name="Sasakura Y."/>
            <person name="Shoguchi E."/>
            <person name="Ueno K."/>
            <person name="Yamada L."/>
            <person name="Matsumoto J."/>
            <person name="Wasserscheid J."/>
            <person name="Dewar K."/>
            <person name="Wiley G.B."/>
            <person name="Macmil S.L."/>
            <person name="Roe B.A."/>
            <person name="Zeller R.W."/>
            <person name="Hastings K.E."/>
            <person name="Lemaire P."/>
            <person name="Lindquist E."/>
            <person name="Endo T."/>
            <person name="Hotta K."/>
            <person name="Inaba K."/>
        </authorList>
    </citation>
    <scope>NUCLEOTIDE SEQUENCE [LARGE SCALE GENOMIC DNA]</scope>
    <source>
        <strain evidence="16">wild type</strain>
    </source>
</reference>
<feature type="binding site" evidence="10">
    <location>
        <position position="226"/>
    </location>
    <ligand>
        <name>Zn(2+)</name>
        <dbReference type="ChEBI" id="CHEBI:29105"/>
        <label>2</label>
        <note>catalytic</note>
    </ligand>
</feature>
<feature type="repeat" description="Hemopexin" evidence="12">
    <location>
        <begin position="308"/>
        <end position="354"/>
    </location>
</feature>
<feature type="chain" id="PRO_5017181373" description="Peptidase metallopeptidase domain-containing protein" evidence="14">
    <location>
        <begin position="21"/>
        <end position="540"/>
    </location>
</feature>
<dbReference type="SMART" id="SM00120">
    <property type="entry name" value="HX"/>
    <property type="match status" value="4"/>
</dbReference>
<feature type="binding site" evidence="11">
    <location>
        <position position="198"/>
    </location>
    <ligand>
        <name>Zn(2+)</name>
        <dbReference type="ChEBI" id="CHEBI:29105"/>
        <label>1</label>
    </ligand>
</feature>
<dbReference type="Proteomes" id="UP000008144">
    <property type="component" value="Chromosome 1"/>
</dbReference>
<keyword evidence="14" id="KW-0732">Signal</keyword>
<feature type="binding site" evidence="11">
    <location>
        <position position="203"/>
    </location>
    <ligand>
        <name>Ca(2+)</name>
        <dbReference type="ChEBI" id="CHEBI:29108"/>
        <label>3</label>
    </ligand>
</feature>
<keyword evidence="6 10" id="KW-0862">Zinc</keyword>
<protein>
    <recommendedName>
        <fullName evidence="15">Peptidase metallopeptidase domain-containing protein</fullName>
    </recommendedName>
</protein>
<evidence type="ECO:0000256" key="1">
    <source>
        <dbReference type="ARBA" id="ARBA00010370"/>
    </source>
</evidence>
<evidence type="ECO:0000256" key="4">
    <source>
        <dbReference type="ARBA" id="ARBA00022737"/>
    </source>
</evidence>
<reference evidence="16" key="3">
    <citation type="submission" date="2025-08" db="UniProtKB">
        <authorList>
            <consortium name="Ensembl"/>
        </authorList>
    </citation>
    <scope>IDENTIFICATION</scope>
</reference>
<evidence type="ECO:0000256" key="2">
    <source>
        <dbReference type="ARBA" id="ARBA00022670"/>
    </source>
</evidence>
<keyword evidence="5" id="KW-0378">Hydrolase</keyword>
<accession>F6RRU7</accession>
<dbReference type="OMA" id="WTINEKK"/>
<dbReference type="GO" id="GO:0008270">
    <property type="term" value="F:zinc ion binding"/>
    <property type="evidence" value="ECO:0007669"/>
    <property type="project" value="InterPro"/>
</dbReference>
<feature type="binding site" evidence="11">
    <location>
        <position position="127"/>
    </location>
    <ligand>
        <name>Ca(2+)</name>
        <dbReference type="ChEBI" id="CHEBI:29108"/>
        <label>1</label>
    </ligand>
</feature>
<dbReference type="PANTHER" id="PTHR10201">
    <property type="entry name" value="MATRIX METALLOPROTEINASE"/>
    <property type="match status" value="1"/>
</dbReference>
<dbReference type="PRINTS" id="PR00138">
    <property type="entry name" value="MATRIXIN"/>
</dbReference>
<dbReference type="GO" id="GO:0031012">
    <property type="term" value="C:extracellular matrix"/>
    <property type="evidence" value="ECO:0007669"/>
    <property type="project" value="InterPro"/>
</dbReference>
<dbReference type="MEROPS" id="M10.031"/>
<feature type="domain" description="Peptidase metallopeptidase" evidence="15">
    <location>
        <begin position="108"/>
        <end position="265"/>
    </location>
</feature>
<dbReference type="CDD" id="cd04278">
    <property type="entry name" value="ZnMc_MMP"/>
    <property type="match status" value="1"/>
</dbReference>
<dbReference type="GO" id="GO:0005615">
    <property type="term" value="C:extracellular space"/>
    <property type="evidence" value="ECO:0000318"/>
    <property type="project" value="GO_Central"/>
</dbReference>
<dbReference type="PIRSF" id="PIRSF001191">
    <property type="entry name" value="Peptidase_M10A_matrix"/>
    <property type="match status" value="1"/>
</dbReference>
<feature type="active site" evidence="9">
    <location>
        <position position="223"/>
    </location>
</feature>
<dbReference type="FunFam" id="3.40.390.10:FF:000022">
    <property type="entry name" value="Matrix metalloproteinase 1, isoform C"/>
    <property type="match status" value="1"/>
</dbReference>
<evidence type="ECO:0000313" key="16">
    <source>
        <dbReference type="Ensembl" id="ENSCINP00000013119.3"/>
    </source>
</evidence>
<dbReference type="InterPro" id="IPR018487">
    <property type="entry name" value="Hemopexin-like_repeat"/>
</dbReference>
<dbReference type="GeneTree" id="ENSGT00940000166111"/>
<feature type="binding site" evidence="11">
    <location>
        <position position="360"/>
    </location>
    <ligand>
        <name>Ca(2+)</name>
        <dbReference type="ChEBI" id="CHEBI:29108"/>
        <label>5</label>
    </ligand>
</feature>
<feature type="signal peptide" evidence="14">
    <location>
        <begin position="1"/>
        <end position="20"/>
    </location>
</feature>
<reference evidence="16" key="4">
    <citation type="submission" date="2025-09" db="UniProtKB">
        <authorList>
            <consortium name="Ensembl"/>
        </authorList>
    </citation>
    <scope>IDENTIFICATION</scope>
</reference>
<feature type="binding site" evidence="11">
    <location>
        <position position="172"/>
    </location>
    <ligand>
        <name>Zn(2+)</name>
        <dbReference type="ChEBI" id="CHEBI:29105"/>
        <label>1</label>
    </ligand>
</feature>
<dbReference type="CDD" id="cd00094">
    <property type="entry name" value="HX"/>
    <property type="match status" value="1"/>
</dbReference>
<keyword evidence="8" id="KW-0865">Zymogen</keyword>
<evidence type="ECO:0000256" key="8">
    <source>
        <dbReference type="ARBA" id="ARBA00023145"/>
    </source>
</evidence>
<dbReference type="PROSITE" id="PS51642">
    <property type="entry name" value="HEMOPEXIN_2"/>
    <property type="match status" value="3"/>
</dbReference>
<feature type="binding site" evidence="11">
    <location>
        <position position="162"/>
    </location>
    <ligand>
        <name>Ca(2+)</name>
        <dbReference type="ChEBI" id="CHEBI:29108"/>
        <label>2</label>
    </ligand>
</feature>
<feature type="repeat" description="Hemopexin" evidence="12">
    <location>
        <begin position="397"/>
        <end position="444"/>
    </location>
</feature>
<dbReference type="EMBL" id="EAAA01000357">
    <property type="status" value="NOT_ANNOTATED_CDS"/>
    <property type="molecule type" value="Genomic_DNA"/>
</dbReference>
<dbReference type="Gene3D" id="2.110.10.10">
    <property type="entry name" value="Hemopexin-like domain"/>
    <property type="match status" value="1"/>
</dbReference>
<evidence type="ECO:0000259" key="15">
    <source>
        <dbReference type="SMART" id="SM00235"/>
    </source>
</evidence>
<proteinExistence type="inferred from homology"/>
<evidence type="ECO:0000256" key="13">
    <source>
        <dbReference type="SAM" id="MobiDB-lite"/>
    </source>
</evidence>
<dbReference type="STRING" id="7719.ENSCINP00000013119"/>
<organism evidence="16 17">
    <name type="scientific">Ciona intestinalis</name>
    <name type="common">Transparent sea squirt</name>
    <name type="synonym">Ascidia intestinalis</name>
    <dbReference type="NCBI Taxonomy" id="7719"/>
    <lineage>
        <taxon>Eukaryota</taxon>
        <taxon>Metazoa</taxon>
        <taxon>Chordata</taxon>
        <taxon>Tunicata</taxon>
        <taxon>Ascidiacea</taxon>
        <taxon>Phlebobranchia</taxon>
        <taxon>Cionidae</taxon>
        <taxon>Ciona</taxon>
    </lineage>
</organism>
<feature type="binding site" evidence="11">
    <location>
        <position position="203"/>
    </location>
    <ligand>
        <name>Ca(2+)</name>
        <dbReference type="ChEBI" id="CHEBI:29108"/>
        <label>1</label>
    </ligand>
</feature>
<comment type="cofactor">
    <cofactor evidence="11">
        <name>Ca(2+)</name>
        <dbReference type="ChEBI" id="CHEBI:29108"/>
    </cofactor>
    <text evidence="11">Can bind about 5 Ca(2+) ions per subunit.</text>
</comment>
<dbReference type="InParanoid" id="F6RRU7"/>
<reference evidence="17" key="1">
    <citation type="journal article" date="2002" name="Science">
        <title>The draft genome of Ciona intestinalis: insights into chordate and vertebrate origins.</title>
        <authorList>
            <person name="Dehal P."/>
            <person name="Satou Y."/>
            <person name="Campbell R.K."/>
            <person name="Chapman J."/>
            <person name="Degnan B."/>
            <person name="De Tomaso A."/>
            <person name="Davidson B."/>
            <person name="Di Gregorio A."/>
            <person name="Gelpke M."/>
            <person name="Goodstein D.M."/>
            <person name="Harafuji N."/>
            <person name="Hastings K.E."/>
            <person name="Ho I."/>
            <person name="Hotta K."/>
            <person name="Huang W."/>
            <person name="Kawashima T."/>
            <person name="Lemaire P."/>
            <person name="Martinez D."/>
            <person name="Meinertzhagen I.A."/>
            <person name="Necula S."/>
            <person name="Nonaka M."/>
            <person name="Putnam N."/>
            <person name="Rash S."/>
            <person name="Saiga H."/>
            <person name="Satake M."/>
            <person name="Terry A."/>
            <person name="Yamada L."/>
            <person name="Wang H.G."/>
            <person name="Awazu S."/>
            <person name="Azumi K."/>
            <person name="Boore J."/>
            <person name="Branno M."/>
            <person name="Chin-Bow S."/>
            <person name="DeSantis R."/>
            <person name="Doyle S."/>
            <person name="Francino P."/>
            <person name="Keys D.N."/>
            <person name="Haga S."/>
            <person name="Hayashi H."/>
            <person name="Hino K."/>
            <person name="Imai K.S."/>
            <person name="Inaba K."/>
            <person name="Kano S."/>
            <person name="Kobayashi K."/>
            <person name="Kobayashi M."/>
            <person name="Lee B.I."/>
            <person name="Makabe K.W."/>
            <person name="Manohar C."/>
            <person name="Matassi G."/>
            <person name="Medina M."/>
            <person name="Mochizuki Y."/>
            <person name="Mount S."/>
            <person name="Morishita T."/>
            <person name="Miura S."/>
            <person name="Nakayama A."/>
            <person name="Nishizaka S."/>
            <person name="Nomoto H."/>
            <person name="Ohta F."/>
            <person name="Oishi K."/>
            <person name="Rigoutsos I."/>
            <person name="Sano M."/>
            <person name="Sasaki A."/>
            <person name="Sasakura Y."/>
            <person name="Shoguchi E."/>
            <person name="Shin-i T."/>
            <person name="Spagnuolo A."/>
            <person name="Stainier D."/>
            <person name="Suzuki M.M."/>
            <person name="Tassy O."/>
            <person name="Takatori N."/>
            <person name="Tokuoka M."/>
            <person name="Yagi K."/>
            <person name="Yoshizaki F."/>
            <person name="Wada S."/>
            <person name="Zhang C."/>
            <person name="Hyatt P.D."/>
            <person name="Larimer F."/>
            <person name="Detter C."/>
            <person name="Doggett N."/>
            <person name="Glavina T."/>
            <person name="Hawkins T."/>
            <person name="Richardson P."/>
            <person name="Lucas S."/>
            <person name="Kohara Y."/>
            <person name="Levine M."/>
            <person name="Satoh N."/>
            <person name="Rokhsar D.S."/>
        </authorList>
    </citation>
    <scope>NUCLEOTIDE SEQUENCE [LARGE SCALE GENOMIC DNA]</scope>
</reference>
<dbReference type="Pfam" id="PF01471">
    <property type="entry name" value="PG_binding_1"/>
    <property type="match status" value="1"/>
</dbReference>
<dbReference type="InterPro" id="IPR002477">
    <property type="entry name" value="Peptidoglycan-bd-like"/>
</dbReference>
<dbReference type="InterPro" id="IPR006026">
    <property type="entry name" value="Peptidase_Metallo"/>
</dbReference>
<dbReference type="InterPro" id="IPR036365">
    <property type="entry name" value="PGBD-like_sf"/>
</dbReference>
<dbReference type="InterPro" id="IPR024079">
    <property type="entry name" value="MetalloPept_cat_dom_sf"/>
</dbReference>
<evidence type="ECO:0000256" key="9">
    <source>
        <dbReference type="PIRSR" id="PIRSR001191-1"/>
    </source>
</evidence>
<dbReference type="GO" id="GO:0004222">
    <property type="term" value="F:metalloendopeptidase activity"/>
    <property type="evidence" value="ECO:0000318"/>
    <property type="project" value="GO_Central"/>
</dbReference>
<dbReference type="SUPFAM" id="SSF55486">
    <property type="entry name" value="Metalloproteases ('zincins'), catalytic domain"/>
    <property type="match status" value="1"/>
</dbReference>
<dbReference type="GO" id="GO:0006508">
    <property type="term" value="P:proteolysis"/>
    <property type="evidence" value="ECO:0007669"/>
    <property type="project" value="UniProtKB-KW"/>
</dbReference>
<name>F6RRU7_CIOIN</name>
<evidence type="ECO:0000313" key="17">
    <source>
        <dbReference type="Proteomes" id="UP000008144"/>
    </source>
</evidence>
<dbReference type="SMART" id="SM00235">
    <property type="entry name" value="ZnMc"/>
    <property type="match status" value="1"/>
</dbReference>
<dbReference type="PANTHER" id="PTHR10201:SF331">
    <property type="entry name" value="MATRIX METALLOPROTEINASE-14-LIKE ISOFORM X1"/>
    <property type="match status" value="1"/>
</dbReference>
<comment type="cofactor">
    <cofactor evidence="11">
        <name>Zn(2+)</name>
        <dbReference type="ChEBI" id="CHEBI:29105"/>
    </cofactor>
    <text evidence="11">Binds 2 Zn(2+) ions per subunit.</text>
</comment>
<feature type="binding site" evidence="11">
    <location>
        <position position="403"/>
    </location>
    <ligand>
        <name>Ca(2+)</name>
        <dbReference type="ChEBI" id="CHEBI:29108"/>
        <label>5</label>
    </ligand>
</feature>
<keyword evidence="7" id="KW-0482">Metalloprotease</keyword>
<keyword evidence="3 10" id="KW-0479">Metal-binding</keyword>
<dbReference type="InterPro" id="IPR036375">
    <property type="entry name" value="Hemopexin-like_dom_sf"/>
</dbReference>
<dbReference type="Pfam" id="PF00413">
    <property type="entry name" value="Peptidase_M10"/>
    <property type="match status" value="1"/>
</dbReference>
<dbReference type="Pfam" id="PF00045">
    <property type="entry name" value="Hemopexin"/>
    <property type="match status" value="3"/>
</dbReference>
<dbReference type="Gene3D" id="3.40.390.10">
    <property type="entry name" value="Collagenase (Catalytic Domain)"/>
    <property type="match status" value="1"/>
</dbReference>
<dbReference type="InterPro" id="IPR001818">
    <property type="entry name" value="Pept_M10_metallopeptidase"/>
</dbReference>
<evidence type="ECO:0000256" key="12">
    <source>
        <dbReference type="PROSITE-ProRule" id="PRU01011"/>
    </source>
</evidence>
<dbReference type="FunFam" id="2.110.10.10:FF:000005">
    <property type="entry name" value="Stromelysin-3 preproprotein"/>
    <property type="match status" value="1"/>
</dbReference>
<evidence type="ECO:0000256" key="6">
    <source>
        <dbReference type="ARBA" id="ARBA00022833"/>
    </source>
</evidence>
<evidence type="ECO:0000256" key="14">
    <source>
        <dbReference type="SAM" id="SignalP"/>
    </source>
</evidence>
<keyword evidence="2" id="KW-0645">Protease</keyword>
<feature type="binding site" evidence="11">
    <location>
        <position position="187"/>
    </location>
    <ligand>
        <name>Zn(2+)</name>
        <dbReference type="ChEBI" id="CHEBI:29105"/>
        <label>1</label>
    </ligand>
</feature>
<dbReference type="HOGENOM" id="CLU_015489_8_3_1"/>
<evidence type="ECO:0000256" key="5">
    <source>
        <dbReference type="ARBA" id="ARBA00022801"/>
    </source>
</evidence>
<dbReference type="Ensembl" id="ENSCINT00000013119.3">
    <property type="protein sequence ID" value="ENSCINP00000013119.3"/>
    <property type="gene ID" value="ENSCING00000006263.3"/>
</dbReference>
<feature type="binding site" evidence="11">
    <location>
        <position position="174"/>
    </location>
    <ligand>
        <name>Zn(2+)</name>
        <dbReference type="ChEBI" id="CHEBI:29105"/>
        <label>1</label>
    </ligand>
</feature>
<feature type="binding site" evidence="10">
    <location>
        <position position="232"/>
    </location>
    <ligand>
        <name>Zn(2+)</name>
        <dbReference type="ChEBI" id="CHEBI:29105"/>
        <label>2</label>
        <note>catalytic</note>
    </ligand>
</feature>
<dbReference type="GO" id="GO:0030574">
    <property type="term" value="P:collagen catabolic process"/>
    <property type="evidence" value="ECO:0000318"/>
    <property type="project" value="GO_Central"/>
</dbReference>
<evidence type="ECO:0000256" key="3">
    <source>
        <dbReference type="ARBA" id="ARBA00022723"/>
    </source>
</evidence>
<dbReference type="GO" id="GO:0030198">
    <property type="term" value="P:extracellular matrix organization"/>
    <property type="evidence" value="ECO:0000318"/>
    <property type="project" value="GO_Central"/>
</dbReference>